<accession>A0AAJ7XEH2</accession>
<dbReference type="InterPro" id="IPR000333">
    <property type="entry name" value="TGFB_receptor"/>
</dbReference>
<reference evidence="23" key="1">
    <citation type="submission" date="2025-08" db="UniProtKB">
        <authorList>
            <consortium name="RefSeq"/>
        </authorList>
    </citation>
    <scope>IDENTIFICATION</scope>
    <source>
        <tissue evidence="23">Sperm</tissue>
    </source>
</reference>
<dbReference type="PANTHER" id="PTHR23255">
    <property type="entry name" value="TRANSFORMING GROWTH FACTOR-BETA RECEPTOR TYPE I AND II"/>
    <property type="match status" value="1"/>
</dbReference>
<dbReference type="InterPro" id="IPR000719">
    <property type="entry name" value="Prot_kinase_dom"/>
</dbReference>
<evidence type="ECO:0000256" key="12">
    <source>
        <dbReference type="ARBA" id="ARBA00023136"/>
    </source>
</evidence>
<name>A0AAJ7XEH2_PETMA</name>
<evidence type="ECO:0000256" key="7">
    <source>
        <dbReference type="ARBA" id="ARBA00022729"/>
    </source>
</evidence>
<dbReference type="GO" id="GO:0005524">
    <property type="term" value="F:ATP binding"/>
    <property type="evidence" value="ECO:0007669"/>
    <property type="project" value="UniProtKB-UniRule"/>
</dbReference>
<dbReference type="Gene3D" id="2.10.60.10">
    <property type="entry name" value="CD59"/>
    <property type="match status" value="1"/>
</dbReference>
<dbReference type="InterPro" id="IPR017441">
    <property type="entry name" value="Protein_kinase_ATP_BS"/>
</dbReference>
<protein>
    <recommendedName>
        <fullName evidence="3">receptor protein serine/threonine kinase</fullName>
        <ecNumber evidence="3">2.7.11.30</ecNumber>
    </recommendedName>
</protein>
<keyword evidence="11 19" id="KW-1133">Transmembrane helix</keyword>
<keyword evidence="6 19" id="KW-0812">Transmembrane</keyword>
<dbReference type="RefSeq" id="XP_032831202.1">
    <property type="nucleotide sequence ID" value="XM_032975311.1"/>
</dbReference>
<feature type="signal peptide" evidence="20">
    <location>
        <begin position="1"/>
        <end position="21"/>
    </location>
</feature>
<comment type="subcellular location">
    <subcellularLocation>
        <location evidence="1">Membrane</location>
        <topology evidence="1">Single-pass type I membrane protein</topology>
    </subcellularLocation>
</comment>
<dbReference type="InterPro" id="IPR011009">
    <property type="entry name" value="Kinase-like_dom_sf"/>
</dbReference>
<evidence type="ECO:0000313" key="23">
    <source>
        <dbReference type="RefSeq" id="XP_032831202.1"/>
    </source>
</evidence>
<keyword evidence="7 20" id="KW-0732">Signal</keyword>
<dbReference type="PROSITE" id="PS00107">
    <property type="entry name" value="PROTEIN_KINASE_ATP"/>
    <property type="match status" value="1"/>
</dbReference>
<evidence type="ECO:0000256" key="5">
    <source>
        <dbReference type="ARBA" id="ARBA00022679"/>
    </source>
</evidence>
<dbReference type="InterPro" id="IPR045860">
    <property type="entry name" value="Snake_toxin-like_sf"/>
</dbReference>
<dbReference type="KEGG" id="pmrn:116954639"/>
<dbReference type="Proteomes" id="UP001318040">
    <property type="component" value="Chromosome 56"/>
</dbReference>
<evidence type="ECO:0000256" key="11">
    <source>
        <dbReference type="ARBA" id="ARBA00022989"/>
    </source>
</evidence>
<dbReference type="Gene3D" id="3.30.200.20">
    <property type="entry name" value="Phosphorylase Kinase, domain 1"/>
    <property type="match status" value="1"/>
</dbReference>
<dbReference type="Gene3D" id="1.10.510.10">
    <property type="entry name" value="Transferase(Phosphotransferase) domain 1"/>
    <property type="match status" value="1"/>
</dbReference>
<dbReference type="AlphaFoldDB" id="A0AAJ7XEH2"/>
<evidence type="ECO:0000256" key="1">
    <source>
        <dbReference type="ARBA" id="ARBA00004479"/>
    </source>
</evidence>
<proteinExistence type="inferred from homology"/>
<dbReference type="GO" id="GO:0043235">
    <property type="term" value="C:receptor complex"/>
    <property type="evidence" value="ECO:0007669"/>
    <property type="project" value="TreeGrafter"/>
</dbReference>
<sequence>MSSRVWLHRLLAAALLGAVAANGGVRCYNTLLLPSTAGEAPNVTLCAQKDACFAYYKNTSQGLRATTQGCFMKSSNGCDSKTCSVDFTLFCCCSEDLCNVATATLAPTEEVTPAAAAPGGHAMVVVLVSLTAAATLLVALLYALRQGYKQWKRKKGRAAEAQPYPSIDTNKLMLIEQIGRGRYGAVWKGVLDECTVAVKVTSLENRQNFLNEREIYRLPLVAHGNITRFIAAEERSGPDGRPEFLVVMEYYQHGSLSNFLTNNASEWECSCRLAHSLTRGLSYLHSEIVKNGDYDQYKPAIAHRDLNSRNVLVRADHSCVLSDLGLAMKLTRRSPVQRGGDDDTSTICEVGTFRYMAPEVLDGAIDLTDYETALKQVDVYSLGLVYWEIFMRCRNLFPEGRAPPYEMALQAELGNHPSFEDVQHFVARERQRPRFPDAWRDDSFMISCLKAVIEECWEHDADARLTANCAEERLAELQSLRSPGPAAATTDTTAAAPTMETNNKINSLHGQRDGPRSPDGVYIEEPRGDPNGRVKCPGPRGSACDRGSVGESGGEGTADVAASSRAEAERGSSPVPPANGTPADRDPAASVPLPGGDNAVKSGISAREGGEDFGEGRGGGLRGSSGKSFHEMGLLNGNQTTYAVY</sequence>
<dbReference type="PROSITE" id="PS50011">
    <property type="entry name" value="PROTEIN_KINASE_DOM"/>
    <property type="match status" value="1"/>
</dbReference>
<evidence type="ECO:0000256" key="10">
    <source>
        <dbReference type="ARBA" id="ARBA00022840"/>
    </source>
</evidence>
<keyword evidence="14" id="KW-0325">Glycoprotein</keyword>
<dbReference type="GeneID" id="116954639"/>
<evidence type="ECO:0000256" key="19">
    <source>
        <dbReference type="SAM" id="Phobius"/>
    </source>
</evidence>
<comment type="catalytic activity">
    <reaction evidence="16">
        <text>L-threonyl-[receptor-protein] + ATP = O-phospho-L-threonyl-[receptor-protein] + ADP + H(+)</text>
        <dbReference type="Rhea" id="RHEA:44880"/>
        <dbReference type="Rhea" id="RHEA-COMP:11024"/>
        <dbReference type="Rhea" id="RHEA-COMP:11025"/>
        <dbReference type="ChEBI" id="CHEBI:15378"/>
        <dbReference type="ChEBI" id="CHEBI:30013"/>
        <dbReference type="ChEBI" id="CHEBI:30616"/>
        <dbReference type="ChEBI" id="CHEBI:61977"/>
        <dbReference type="ChEBI" id="CHEBI:456216"/>
        <dbReference type="EC" id="2.7.11.30"/>
    </reaction>
</comment>
<keyword evidence="10 17" id="KW-0067">ATP-binding</keyword>
<dbReference type="SUPFAM" id="SSF56112">
    <property type="entry name" value="Protein kinase-like (PK-like)"/>
    <property type="match status" value="1"/>
</dbReference>
<evidence type="ECO:0000256" key="2">
    <source>
        <dbReference type="ARBA" id="ARBA00009605"/>
    </source>
</evidence>
<dbReference type="EC" id="2.7.11.30" evidence="3"/>
<keyword evidence="5" id="KW-0808">Transferase</keyword>
<dbReference type="GO" id="GO:0030509">
    <property type="term" value="P:BMP signaling pathway"/>
    <property type="evidence" value="ECO:0007669"/>
    <property type="project" value="TreeGrafter"/>
</dbReference>
<evidence type="ECO:0000256" key="18">
    <source>
        <dbReference type="SAM" id="MobiDB-lite"/>
    </source>
</evidence>
<dbReference type="SUPFAM" id="SSF57302">
    <property type="entry name" value="Snake toxin-like"/>
    <property type="match status" value="1"/>
</dbReference>
<dbReference type="Pfam" id="PF00069">
    <property type="entry name" value="Pkinase"/>
    <property type="match status" value="1"/>
</dbReference>
<organism evidence="22 23">
    <name type="scientific">Petromyzon marinus</name>
    <name type="common">Sea lamprey</name>
    <dbReference type="NCBI Taxonomy" id="7757"/>
    <lineage>
        <taxon>Eukaryota</taxon>
        <taxon>Metazoa</taxon>
        <taxon>Chordata</taxon>
        <taxon>Craniata</taxon>
        <taxon>Vertebrata</taxon>
        <taxon>Cyclostomata</taxon>
        <taxon>Hyperoartia</taxon>
        <taxon>Petromyzontiformes</taxon>
        <taxon>Petromyzontidae</taxon>
        <taxon>Petromyzon</taxon>
    </lineage>
</organism>
<feature type="transmembrane region" description="Helical" evidence="19">
    <location>
        <begin position="122"/>
        <end position="144"/>
    </location>
</feature>
<keyword evidence="13" id="KW-0675">Receptor</keyword>
<evidence type="ECO:0000256" key="15">
    <source>
        <dbReference type="ARBA" id="ARBA00047681"/>
    </source>
</evidence>
<evidence type="ECO:0000259" key="21">
    <source>
        <dbReference type="PROSITE" id="PS50011"/>
    </source>
</evidence>
<evidence type="ECO:0000256" key="13">
    <source>
        <dbReference type="ARBA" id="ARBA00023170"/>
    </source>
</evidence>
<dbReference type="FunFam" id="1.10.510.10:FF:000487">
    <property type="entry name" value="Anti-Muellerian hormone type-2 receptor"/>
    <property type="match status" value="1"/>
</dbReference>
<comment type="catalytic activity">
    <reaction evidence="15">
        <text>L-seryl-[receptor-protein] + ATP = O-phospho-L-seryl-[receptor-protein] + ADP + H(+)</text>
        <dbReference type="Rhea" id="RHEA:18673"/>
        <dbReference type="Rhea" id="RHEA-COMP:11022"/>
        <dbReference type="Rhea" id="RHEA-COMP:11023"/>
        <dbReference type="ChEBI" id="CHEBI:15378"/>
        <dbReference type="ChEBI" id="CHEBI:29999"/>
        <dbReference type="ChEBI" id="CHEBI:30616"/>
        <dbReference type="ChEBI" id="CHEBI:83421"/>
        <dbReference type="ChEBI" id="CHEBI:456216"/>
        <dbReference type="EC" id="2.7.11.30"/>
    </reaction>
</comment>
<feature type="region of interest" description="Disordered" evidence="18">
    <location>
        <begin position="480"/>
        <end position="630"/>
    </location>
</feature>
<gene>
    <name evidence="23" type="primary">LOC116954639</name>
</gene>
<evidence type="ECO:0000256" key="20">
    <source>
        <dbReference type="SAM" id="SignalP"/>
    </source>
</evidence>
<feature type="chain" id="PRO_5042491362" description="receptor protein serine/threonine kinase" evidence="20">
    <location>
        <begin position="22"/>
        <end position="645"/>
    </location>
</feature>
<evidence type="ECO:0000256" key="16">
    <source>
        <dbReference type="ARBA" id="ARBA00048773"/>
    </source>
</evidence>
<feature type="compositionally biased region" description="Low complexity" evidence="18">
    <location>
        <begin position="485"/>
        <end position="498"/>
    </location>
</feature>
<evidence type="ECO:0000256" key="9">
    <source>
        <dbReference type="ARBA" id="ARBA00022777"/>
    </source>
</evidence>
<keyword evidence="9" id="KW-0418">Kinase</keyword>
<keyword evidence="4" id="KW-0723">Serine/threonine-protein kinase</keyword>
<keyword evidence="12 19" id="KW-0472">Membrane</keyword>
<evidence type="ECO:0000256" key="4">
    <source>
        <dbReference type="ARBA" id="ARBA00022527"/>
    </source>
</evidence>
<dbReference type="GO" id="GO:0005024">
    <property type="term" value="F:transforming growth factor beta receptor activity"/>
    <property type="evidence" value="ECO:0007669"/>
    <property type="project" value="TreeGrafter"/>
</dbReference>
<dbReference type="GO" id="GO:0005886">
    <property type="term" value="C:plasma membrane"/>
    <property type="evidence" value="ECO:0007669"/>
    <property type="project" value="TreeGrafter"/>
</dbReference>
<feature type="binding site" evidence="17">
    <location>
        <position position="199"/>
    </location>
    <ligand>
        <name>ATP</name>
        <dbReference type="ChEBI" id="CHEBI:30616"/>
    </ligand>
</feature>
<evidence type="ECO:0000256" key="8">
    <source>
        <dbReference type="ARBA" id="ARBA00022741"/>
    </source>
</evidence>
<dbReference type="PANTHER" id="PTHR23255:SF100">
    <property type="entry name" value="RECEPTOR PROTEIN SERINE_THREONINE KINASE"/>
    <property type="match status" value="1"/>
</dbReference>
<keyword evidence="22" id="KW-1185">Reference proteome</keyword>
<dbReference type="CDD" id="cd23533">
    <property type="entry name" value="TFP_LU_ECD_BMPR2_like"/>
    <property type="match status" value="1"/>
</dbReference>
<feature type="compositionally biased region" description="Polar residues" evidence="18">
    <location>
        <begin position="499"/>
        <end position="509"/>
    </location>
</feature>
<evidence type="ECO:0000256" key="3">
    <source>
        <dbReference type="ARBA" id="ARBA00012401"/>
    </source>
</evidence>
<keyword evidence="8 17" id="KW-0547">Nucleotide-binding</keyword>
<comment type="similarity">
    <text evidence="2">Belongs to the protein kinase superfamily. TKL Ser/Thr protein kinase family. TGFB receptor subfamily.</text>
</comment>
<evidence type="ECO:0000256" key="6">
    <source>
        <dbReference type="ARBA" id="ARBA00022692"/>
    </source>
</evidence>
<feature type="domain" description="Protein kinase" evidence="21">
    <location>
        <begin position="172"/>
        <end position="477"/>
    </location>
</feature>
<evidence type="ECO:0000256" key="17">
    <source>
        <dbReference type="PROSITE-ProRule" id="PRU10141"/>
    </source>
</evidence>
<evidence type="ECO:0000313" key="22">
    <source>
        <dbReference type="Proteomes" id="UP001318040"/>
    </source>
</evidence>
<evidence type="ECO:0000256" key="14">
    <source>
        <dbReference type="ARBA" id="ARBA00023180"/>
    </source>
</evidence>